<sequence>MAREQERYERIRPLVLFDVPVPERAAGGVDDAATGCGKAENRRCARRV</sequence>
<dbReference type="AlphaFoldDB" id="A0A6J4R4Z1"/>
<protein>
    <submittedName>
        <fullName evidence="1">Uncharacterized protein</fullName>
    </submittedName>
</protein>
<proteinExistence type="predicted"/>
<reference evidence="1" key="1">
    <citation type="submission" date="2020-02" db="EMBL/GenBank/DDBJ databases">
        <authorList>
            <person name="Meier V. D."/>
        </authorList>
    </citation>
    <scope>NUCLEOTIDE SEQUENCE</scope>
    <source>
        <strain evidence="1">AVDCRST_MAG02</strain>
    </source>
</reference>
<gene>
    <name evidence="1" type="ORF">AVDCRST_MAG02-1852</name>
</gene>
<organism evidence="1">
    <name type="scientific">uncultured Rubrobacteraceae bacterium</name>
    <dbReference type="NCBI Taxonomy" id="349277"/>
    <lineage>
        <taxon>Bacteria</taxon>
        <taxon>Bacillati</taxon>
        <taxon>Actinomycetota</taxon>
        <taxon>Rubrobacteria</taxon>
        <taxon>Rubrobacterales</taxon>
        <taxon>Rubrobacteraceae</taxon>
        <taxon>environmental samples</taxon>
    </lineage>
</organism>
<name>A0A6J4R4Z1_9ACTN</name>
<dbReference type="EMBL" id="CADCVH010000066">
    <property type="protein sequence ID" value="CAA9459195.1"/>
    <property type="molecule type" value="Genomic_DNA"/>
</dbReference>
<accession>A0A6J4R4Z1</accession>
<evidence type="ECO:0000313" key="1">
    <source>
        <dbReference type="EMBL" id="CAA9459195.1"/>
    </source>
</evidence>